<protein>
    <submittedName>
        <fullName evidence="2">Uncharacterized protein</fullName>
    </submittedName>
</protein>
<dbReference type="AlphaFoldDB" id="A0A2U3KQS9"/>
<dbReference type="EMBL" id="OMOD01000134">
    <property type="protein sequence ID" value="SPF41909.1"/>
    <property type="molecule type" value="Genomic_DNA"/>
</dbReference>
<accession>A0A2U3KQS9</accession>
<evidence type="ECO:0000313" key="3">
    <source>
        <dbReference type="Proteomes" id="UP000238701"/>
    </source>
</evidence>
<organism evidence="2 3">
    <name type="scientific">Candidatus Sulfotelmatobacter kueseliae</name>
    <dbReference type="NCBI Taxonomy" id="2042962"/>
    <lineage>
        <taxon>Bacteria</taxon>
        <taxon>Pseudomonadati</taxon>
        <taxon>Acidobacteriota</taxon>
        <taxon>Terriglobia</taxon>
        <taxon>Terriglobales</taxon>
        <taxon>Candidatus Korobacteraceae</taxon>
        <taxon>Candidatus Sulfotelmatobacter</taxon>
    </lineage>
</organism>
<dbReference type="Proteomes" id="UP000238701">
    <property type="component" value="Unassembled WGS sequence"/>
</dbReference>
<evidence type="ECO:0000256" key="1">
    <source>
        <dbReference type="SAM" id="MobiDB-lite"/>
    </source>
</evidence>
<reference evidence="3" key="1">
    <citation type="submission" date="2018-02" db="EMBL/GenBank/DDBJ databases">
        <authorList>
            <person name="Hausmann B."/>
        </authorList>
    </citation>
    <scope>NUCLEOTIDE SEQUENCE [LARGE SCALE GENOMIC DNA]</scope>
    <source>
        <strain evidence="3">Peat soil MAG SbA1</strain>
    </source>
</reference>
<gene>
    <name evidence="2" type="ORF">SBA1_400054</name>
</gene>
<feature type="region of interest" description="Disordered" evidence="1">
    <location>
        <begin position="48"/>
        <end position="68"/>
    </location>
</feature>
<feature type="region of interest" description="Disordered" evidence="1">
    <location>
        <begin position="85"/>
        <end position="121"/>
    </location>
</feature>
<evidence type="ECO:0000313" key="2">
    <source>
        <dbReference type="EMBL" id="SPF41909.1"/>
    </source>
</evidence>
<proteinExistence type="predicted"/>
<sequence>MCPVHCDHTDHTRSRRYVRQDWEKLYRAAILESDRSKLLQRIGDAEAAILERSRSSSKPPDNNGKERDAITRALHILSLLREAWQQQQPHAMDAGKRSAPSIKRSGLHLPEVARSTQTRGS</sequence>
<name>A0A2U3KQS9_9BACT</name>